<dbReference type="HAMAP" id="MF_00571">
    <property type="entry name" value="GalP_UDP_trans"/>
    <property type="match status" value="1"/>
</dbReference>
<dbReference type="InterPro" id="IPR005850">
    <property type="entry name" value="GalP_Utransf_C"/>
</dbReference>
<evidence type="ECO:0000256" key="6">
    <source>
        <dbReference type="ARBA" id="ARBA00022679"/>
    </source>
</evidence>
<dbReference type="PATRIC" id="fig|1133569.4.peg.704"/>
<dbReference type="AlphaFoldDB" id="A0A0R2CC04"/>
<evidence type="ECO:0000256" key="9">
    <source>
        <dbReference type="ARBA" id="ARBA00023277"/>
    </source>
</evidence>
<dbReference type="Pfam" id="PF01087">
    <property type="entry name" value="GalP_UDP_transf"/>
    <property type="match status" value="1"/>
</dbReference>
<dbReference type="GO" id="GO:0005737">
    <property type="term" value="C:cytoplasm"/>
    <property type="evidence" value="ECO:0007669"/>
    <property type="project" value="UniProtKB-SubCell"/>
</dbReference>
<evidence type="ECO:0000256" key="4">
    <source>
        <dbReference type="ARBA" id="ARBA00008706"/>
    </source>
</evidence>
<dbReference type="OrthoDB" id="2293at2"/>
<dbReference type="InterPro" id="IPR000766">
    <property type="entry name" value="GalP_uridyl_Trfase_II"/>
</dbReference>
<dbReference type="PANTHER" id="PTHR39191">
    <property type="entry name" value="GALACTOSE-1-PHOSPHATE URIDYLYLTRANSFERASE"/>
    <property type="match status" value="1"/>
</dbReference>
<feature type="domain" description="Galactose-1-phosphate uridyl transferase N-terminal" evidence="11">
    <location>
        <begin position="18"/>
        <end position="223"/>
    </location>
</feature>
<dbReference type="STRING" id="1133569.FD21_GL000652"/>
<name>A0A0R2CC04_9LACO</name>
<dbReference type="GO" id="GO:0006012">
    <property type="term" value="P:galactose metabolic process"/>
    <property type="evidence" value="ECO:0007669"/>
    <property type="project" value="UniProtKB-UniRule"/>
</dbReference>
<dbReference type="NCBIfam" id="TIGR01239">
    <property type="entry name" value="galT_2"/>
    <property type="match status" value="1"/>
</dbReference>
<dbReference type="eggNOG" id="COG4468">
    <property type="taxonomic scope" value="Bacteria"/>
</dbReference>
<accession>A0A0R2CC04</accession>
<evidence type="ECO:0000256" key="3">
    <source>
        <dbReference type="ARBA" id="ARBA00004947"/>
    </source>
</evidence>
<comment type="pathway">
    <text evidence="3 10">Carbohydrate metabolism; galactose metabolism.</text>
</comment>
<evidence type="ECO:0000256" key="7">
    <source>
        <dbReference type="ARBA" id="ARBA00022695"/>
    </source>
</evidence>
<evidence type="ECO:0000313" key="14">
    <source>
        <dbReference type="Proteomes" id="UP000051576"/>
    </source>
</evidence>
<dbReference type="PANTHER" id="PTHR39191:SF1">
    <property type="entry name" value="DUF4922 DOMAIN-CONTAINING PROTEIN"/>
    <property type="match status" value="1"/>
</dbReference>
<organism evidence="13 14">
    <name type="scientific">Liquorilactobacillus vini DSM 20605</name>
    <dbReference type="NCBI Taxonomy" id="1133569"/>
    <lineage>
        <taxon>Bacteria</taxon>
        <taxon>Bacillati</taxon>
        <taxon>Bacillota</taxon>
        <taxon>Bacilli</taxon>
        <taxon>Lactobacillales</taxon>
        <taxon>Lactobacillaceae</taxon>
        <taxon>Liquorilactobacillus</taxon>
    </lineage>
</organism>
<evidence type="ECO:0000259" key="11">
    <source>
        <dbReference type="Pfam" id="PF01087"/>
    </source>
</evidence>
<evidence type="ECO:0000313" key="13">
    <source>
        <dbReference type="EMBL" id="KRM88864.1"/>
    </source>
</evidence>
<keyword evidence="9 10" id="KW-0119">Carbohydrate metabolism</keyword>
<dbReference type="UniPathway" id="UPA00214"/>
<comment type="catalytic activity">
    <reaction evidence="1 10">
        <text>alpha-D-galactose 1-phosphate + UDP-alpha-D-glucose = alpha-D-glucose 1-phosphate + UDP-alpha-D-galactose</text>
        <dbReference type="Rhea" id="RHEA:13989"/>
        <dbReference type="ChEBI" id="CHEBI:58336"/>
        <dbReference type="ChEBI" id="CHEBI:58601"/>
        <dbReference type="ChEBI" id="CHEBI:58885"/>
        <dbReference type="ChEBI" id="CHEBI:66914"/>
        <dbReference type="EC" id="2.7.7.12"/>
    </reaction>
</comment>
<dbReference type="PIRSF" id="PIRSF006005">
    <property type="entry name" value="GalT_BS"/>
    <property type="match status" value="1"/>
</dbReference>
<proteinExistence type="inferred from homology"/>
<comment type="caution">
    <text evidence="13">The sequence shown here is derived from an EMBL/GenBank/DDBJ whole genome shotgun (WGS) entry which is preliminary data.</text>
</comment>
<dbReference type="RefSeq" id="WP_010581380.1">
    <property type="nucleotide sequence ID" value="NZ_AHYZ01000183.1"/>
</dbReference>
<dbReference type="EMBL" id="AYYX01000019">
    <property type="protein sequence ID" value="KRM88864.1"/>
    <property type="molecule type" value="Genomic_DNA"/>
</dbReference>
<comment type="similarity">
    <text evidence="4 10">Belongs to the galactose-1-phosphate uridylyltransferase type 2 family.</text>
</comment>
<protein>
    <recommendedName>
        <fullName evidence="10">Galactose-1-phosphate uridylyltransferase</fullName>
        <shortName evidence="10">Gal-1-P uridylyltransferase</shortName>
        <ecNumber evidence="10">2.7.7.12</ecNumber>
    </recommendedName>
    <alternativeName>
        <fullName evidence="10">UDP-glucose--hexose-1-phosphate uridylyltransferase</fullName>
    </alternativeName>
</protein>
<evidence type="ECO:0000259" key="12">
    <source>
        <dbReference type="Pfam" id="PF02744"/>
    </source>
</evidence>
<dbReference type="GO" id="GO:0008108">
    <property type="term" value="F:UDP-glucose:hexose-1-phosphate uridylyltransferase activity"/>
    <property type="evidence" value="ECO:0007669"/>
    <property type="project" value="UniProtKB-UniRule"/>
</dbReference>
<keyword evidence="5 10" id="KW-0963">Cytoplasm</keyword>
<gene>
    <name evidence="10" type="primary">galT</name>
    <name evidence="13" type="ORF">FD21_GL000652</name>
</gene>
<feature type="domain" description="Galactose-1-phosphate uridyl transferase C-terminal" evidence="12">
    <location>
        <begin position="239"/>
        <end position="432"/>
    </location>
</feature>
<keyword evidence="6 10" id="KW-0808">Transferase</keyword>
<keyword evidence="14" id="KW-1185">Reference proteome</keyword>
<comment type="subcellular location">
    <subcellularLocation>
        <location evidence="2 10">Cytoplasm</location>
    </subcellularLocation>
</comment>
<reference evidence="13 14" key="1">
    <citation type="journal article" date="2015" name="Genome Announc.">
        <title>Expanding the biotechnology potential of lactobacilli through comparative genomics of 213 strains and associated genera.</title>
        <authorList>
            <person name="Sun Z."/>
            <person name="Harris H.M."/>
            <person name="McCann A."/>
            <person name="Guo C."/>
            <person name="Argimon S."/>
            <person name="Zhang W."/>
            <person name="Yang X."/>
            <person name="Jeffery I.B."/>
            <person name="Cooney J.C."/>
            <person name="Kagawa T.F."/>
            <person name="Liu W."/>
            <person name="Song Y."/>
            <person name="Salvetti E."/>
            <person name="Wrobel A."/>
            <person name="Rasinkangas P."/>
            <person name="Parkhill J."/>
            <person name="Rea M.C."/>
            <person name="O'Sullivan O."/>
            <person name="Ritari J."/>
            <person name="Douillard F.P."/>
            <person name="Paul Ross R."/>
            <person name="Yang R."/>
            <person name="Briner A.E."/>
            <person name="Felis G.E."/>
            <person name="de Vos W.M."/>
            <person name="Barrangou R."/>
            <person name="Klaenhammer T.R."/>
            <person name="Caufield P.W."/>
            <person name="Cui Y."/>
            <person name="Zhang H."/>
            <person name="O'Toole P.W."/>
        </authorList>
    </citation>
    <scope>NUCLEOTIDE SEQUENCE [LARGE SCALE GENOMIC DNA]</scope>
    <source>
        <strain evidence="13 14">DSM 20605</strain>
    </source>
</reference>
<evidence type="ECO:0000256" key="2">
    <source>
        <dbReference type="ARBA" id="ARBA00004496"/>
    </source>
</evidence>
<evidence type="ECO:0000256" key="1">
    <source>
        <dbReference type="ARBA" id="ARBA00001107"/>
    </source>
</evidence>
<sequence>MQASLLGEFVNRIIAASDYTEMDRTYLYNRLLNLLGEKDLPGDFRQTDLLTLVAKMVENYDDRLTKQQQSLLKAQLMDFLVPAPSRLNQKFWQKYQQQGSTAALNYFYHLSQASDYIKVSEIKKNKYFKFNSPYGPLEITINLSKPEKDPRDIARLKTVKASGYPLCQLCFSNEGYQGRLNYPARSNHRLIRFKLFEETWGLQYSPYAYFNEHCIFVDQQHQPMKIERLTFARLLRILDLFPTYFVGSNADLPIVGGSILNHEHFQGGRHVFAMDQAKLRRKVVFKDFPAVQAGILHWPMSVIRLTSRDQEQLIELAAKILDGWQQYSDPTVSVLAETDGKLHHTITPIARKRGAADQLDLVLRDNRQDQQYPAGIFHPHADVQHIKKKNIGLIEVMGLAILPPRLVPELTEVKRFLLDLPNQIADQHLPWAKQIKQQAGAINQANVTAILQDAVGQVFTRVLEDAGVFKNDQSGQAAFDRFITTIGIQTEAKNAN</sequence>
<evidence type="ECO:0000256" key="10">
    <source>
        <dbReference type="HAMAP-Rule" id="MF_00571"/>
    </source>
</evidence>
<keyword evidence="7 10" id="KW-0548">Nucleotidyltransferase</keyword>
<dbReference type="NCBIfam" id="NF003629">
    <property type="entry name" value="PRK05270.1-2"/>
    <property type="match status" value="1"/>
</dbReference>
<dbReference type="Pfam" id="PF02744">
    <property type="entry name" value="GalP_UDP_tr_C"/>
    <property type="match status" value="1"/>
</dbReference>
<dbReference type="EC" id="2.7.7.12" evidence="10"/>
<evidence type="ECO:0000256" key="8">
    <source>
        <dbReference type="ARBA" id="ARBA00023144"/>
    </source>
</evidence>
<keyword evidence="8 10" id="KW-0299">Galactose metabolism</keyword>
<evidence type="ECO:0000256" key="5">
    <source>
        <dbReference type="ARBA" id="ARBA00022490"/>
    </source>
</evidence>
<dbReference type="InterPro" id="IPR005849">
    <property type="entry name" value="GalP_Utransf_N"/>
</dbReference>
<dbReference type="Proteomes" id="UP000051576">
    <property type="component" value="Unassembled WGS sequence"/>
</dbReference>